<evidence type="ECO:0000313" key="3">
    <source>
        <dbReference type="Proteomes" id="UP001500655"/>
    </source>
</evidence>
<dbReference type="Pfam" id="PF04480">
    <property type="entry name" value="DUF559"/>
    <property type="match status" value="1"/>
</dbReference>
<comment type="caution">
    <text evidence="2">The sequence shown here is derived from an EMBL/GenBank/DDBJ whole genome shotgun (WGS) entry which is preliminary data.</text>
</comment>
<reference evidence="3" key="1">
    <citation type="journal article" date="2019" name="Int. J. Syst. Evol. Microbiol.">
        <title>The Global Catalogue of Microorganisms (GCM) 10K type strain sequencing project: providing services to taxonomists for standard genome sequencing and annotation.</title>
        <authorList>
            <consortium name="The Broad Institute Genomics Platform"/>
            <consortium name="The Broad Institute Genome Sequencing Center for Infectious Disease"/>
            <person name="Wu L."/>
            <person name="Ma J."/>
        </authorList>
    </citation>
    <scope>NUCLEOTIDE SEQUENCE [LARGE SCALE GENOMIC DNA]</scope>
    <source>
        <strain evidence="3">JCM 13249</strain>
    </source>
</reference>
<keyword evidence="3" id="KW-1185">Reference proteome</keyword>
<organism evidence="2 3">
    <name type="scientific">Luedemannella helvata</name>
    <dbReference type="NCBI Taxonomy" id="349315"/>
    <lineage>
        <taxon>Bacteria</taxon>
        <taxon>Bacillati</taxon>
        <taxon>Actinomycetota</taxon>
        <taxon>Actinomycetes</taxon>
        <taxon>Micromonosporales</taxon>
        <taxon>Micromonosporaceae</taxon>
        <taxon>Luedemannella</taxon>
    </lineage>
</organism>
<accession>A0ABP4VSQ6</accession>
<sequence>MDLPPDDADDLTWLLFRQDNVLTRRQAIAHLSADAVRHRLRTGRWLTLHRGVLLAQPGPVTLGQRQWAAVLSAAARGQAYLAGLSALGAAGLRTVRSSAIHVLLPGERRDRKAPPGVRVHRTRHLHADDLRTNGAPPATMPARSVVDAVCWAESADQARLILAATFQQRLVDVADVARVLERLPKLRRRPLILRTLADVGAGSHSLAELDLVRLCRQAGLPTPSRQVPRVDSDGTHRYLDLLFEEWGVHVEVDGAHHVDARQWWLDLRRQNALAAYGMRTLRFPAFMIREQPDVVVAQIRTALRAAGWPG</sequence>
<evidence type="ECO:0000313" key="2">
    <source>
        <dbReference type="EMBL" id="GAA1736797.1"/>
    </source>
</evidence>
<name>A0ABP4VSQ6_9ACTN</name>
<dbReference type="Proteomes" id="UP001500655">
    <property type="component" value="Unassembled WGS sequence"/>
</dbReference>
<evidence type="ECO:0000259" key="1">
    <source>
        <dbReference type="Pfam" id="PF04480"/>
    </source>
</evidence>
<dbReference type="RefSeq" id="WP_344076085.1">
    <property type="nucleotide sequence ID" value="NZ_BAAALS010000001.1"/>
</dbReference>
<protein>
    <submittedName>
        <fullName evidence="2">DUF559 domain-containing protein</fullName>
    </submittedName>
</protein>
<feature type="domain" description="DUF559" evidence="1">
    <location>
        <begin position="239"/>
        <end position="303"/>
    </location>
</feature>
<dbReference type="EMBL" id="BAAALS010000001">
    <property type="protein sequence ID" value="GAA1736797.1"/>
    <property type="molecule type" value="Genomic_DNA"/>
</dbReference>
<proteinExistence type="predicted"/>
<gene>
    <name evidence="2" type="ORF">GCM10009681_04220</name>
</gene>
<dbReference type="InterPro" id="IPR007569">
    <property type="entry name" value="DUF559"/>
</dbReference>